<evidence type="ECO:0000256" key="5">
    <source>
        <dbReference type="ARBA" id="ARBA00023015"/>
    </source>
</evidence>
<dbReference type="GO" id="GO:0005737">
    <property type="term" value="C:cytoplasm"/>
    <property type="evidence" value="ECO:0007669"/>
    <property type="project" value="UniProtKB-SubCell"/>
</dbReference>
<evidence type="ECO:0000313" key="12">
    <source>
        <dbReference type="Proteomes" id="UP000640274"/>
    </source>
</evidence>
<dbReference type="CDD" id="cd17536">
    <property type="entry name" value="REC_YesN-like"/>
    <property type="match status" value="1"/>
</dbReference>
<dbReference type="Pfam" id="PF00072">
    <property type="entry name" value="Response_reg"/>
    <property type="match status" value="1"/>
</dbReference>
<dbReference type="PANTHER" id="PTHR42713">
    <property type="entry name" value="HISTIDINE KINASE-RELATED"/>
    <property type="match status" value="1"/>
</dbReference>
<dbReference type="GO" id="GO:0043565">
    <property type="term" value="F:sequence-specific DNA binding"/>
    <property type="evidence" value="ECO:0007669"/>
    <property type="project" value="InterPro"/>
</dbReference>
<gene>
    <name evidence="11" type="ORF">JFN88_15770</name>
</gene>
<protein>
    <submittedName>
        <fullName evidence="11">Response regulator</fullName>
    </submittedName>
</protein>
<evidence type="ECO:0000259" key="9">
    <source>
        <dbReference type="PROSITE" id="PS01124"/>
    </source>
</evidence>
<keyword evidence="5" id="KW-0805">Transcription regulation</keyword>
<dbReference type="GO" id="GO:0003700">
    <property type="term" value="F:DNA-binding transcription factor activity"/>
    <property type="evidence" value="ECO:0007669"/>
    <property type="project" value="InterPro"/>
</dbReference>
<evidence type="ECO:0000256" key="6">
    <source>
        <dbReference type="ARBA" id="ARBA00023125"/>
    </source>
</evidence>
<dbReference type="SMART" id="SM00342">
    <property type="entry name" value="HTH_ARAC"/>
    <property type="match status" value="1"/>
</dbReference>
<dbReference type="InterPro" id="IPR020449">
    <property type="entry name" value="Tscrpt_reg_AraC-type_HTH"/>
</dbReference>
<dbReference type="GO" id="GO:0000160">
    <property type="term" value="P:phosphorelay signal transduction system"/>
    <property type="evidence" value="ECO:0007669"/>
    <property type="project" value="UniProtKB-KW"/>
</dbReference>
<name>A0A934J928_9BACL</name>
<evidence type="ECO:0000313" key="11">
    <source>
        <dbReference type="EMBL" id="MBJ6362677.1"/>
    </source>
</evidence>
<dbReference type="PROSITE" id="PS50110">
    <property type="entry name" value="RESPONSE_REGULATORY"/>
    <property type="match status" value="1"/>
</dbReference>
<comment type="subcellular location">
    <subcellularLocation>
        <location evidence="1">Cytoplasm</location>
    </subcellularLocation>
</comment>
<dbReference type="InterPro" id="IPR001789">
    <property type="entry name" value="Sig_transdc_resp-reg_receiver"/>
</dbReference>
<comment type="caution">
    <text evidence="11">The sequence shown here is derived from an EMBL/GenBank/DDBJ whole genome shotgun (WGS) entry which is preliminary data.</text>
</comment>
<evidence type="ECO:0000256" key="8">
    <source>
        <dbReference type="PROSITE-ProRule" id="PRU00169"/>
    </source>
</evidence>
<dbReference type="Proteomes" id="UP000640274">
    <property type="component" value="Unassembled WGS sequence"/>
</dbReference>
<keyword evidence="2" id="KW-0963">Cytoplasm</keyword>
<dbReference type="Pfam" id="PF17853">
    <property type="entry name" value="GGDEF_2"/>
    <property type="match status" value="1"/>
</dbReference>
<dbReference type="PRINTS" id="PR00032">
    <property type="entry name" value="HTHARAC"/>
</dbReference>
<dbReference type="Pfam" id="PF12833">
    <property type="entry name" value="HTH_18"/>
    <property type="match status" value="1"/>
</dbReference>
<proteinExistence type="predicted"/>
<dbReference type="Gene3D" id="1.10.10.60">
    <property type="entry name" value="Homeodomain-like"/>
    <property type="match status" value="2"/>
</dbReference>
<keyword evidence="6" id="KW-0238">DNA-binding</keyword>
<evidence type="ECO:0000256" key="1">
    <source>
        <dbReference type="ARBA" id="ARBA00004496"/>
    </source>
</evidence>
<accession>A0A934J928</accession>
<sequence>MRVLFVDDEAIIREGLHSLIDWQKAGFIECLDAPNAIDAIEMIEKNPPDLIITDIFMPEMSGIEFAKRIKQSHPGIRFIILTGYEKFEYAKEAVSLGISSYLVKPVLPEELQETVNAVVKEITYEQRNSLQNEDTRRKLDIYKPIIIEKLWADLMSGTFQTPEEMEERMEAAGLYLEEGSYYCIAIKININQVVPSGADIAQLKGKVRAIAEKKLKRRWMHFADSGPGLIQVILHKQVEPDVYEALLAEIEGHLKVTASIGVGRSYDSYSFIPHSVHEAEEAVHLLSLLDHRGIIHYEDMPNWNKSHVEYPYAEEKELIETVRFRDQFEVYPLRPFIAALEQQKAISPMMKLMFVHLLGTVYRLADEYQAGDTMPSYFESYTKLNDMESVQDIEYFFEDCFNQLLVLRTRTNAGFVDVLVERAKLAMTESYADSELSVSTVAKLLCITPNYLSRIFHQKTGMTCVEFLTGIRLEEAKKLLVHTSLRNYDIAEKIGYASAHYFSSLFKKNTGFTPSDFRDRYGARES</sequence>
<dbReference type="AlphaFoldDB" id="A0A934J928"/>
<evidence type="ECO:0000256" key="4">
    <source>
        <dbReference type="ARBA" id="ARBA00023012"/>
    </source>
</evidence>
<keyword evidence="3 8" id="KW-0597">Phosphoprotein</keyword>
<evidence type="ECO:0000259" key="10">
    <source>
        <dbReference type="PROSITE" id="PS50110"/>
    </source>
</evidence>
<feature type="domain" description="HTH araC/xylS-type" evidence="9">
    <location>
        <begin position="421"/>
        <end position="520"/>
    </location>
</feature>
<dbReference type="InterPro" id="IPR051552">
    <property type="entry name" value="HptR"/>
</dbReference>
<dbReference type="Gene3D" id="3.40.50.2300">
    <property type="match status" value="1"/>
</dbReference>
<evidence type="ECO:0000256" key="7">
    <source>
        <dbReference type="ARBA" id="ARBA00023163"/>
    </source>
</evidence>
<dbReference type="PANTHER" id="PTHR42713:SF3">
    <property type="entry name" value="TRANSCRIPTIONAL REGULATORY PROTEIN HPTR"/>
    <property type="match status" value="1"/>
</dbReference>
<feature type="modified residue" description="4-aspartylphosphate" evidence="8">
    <location>
        <position position="54"/>
    </location>
</feature>
<organism evidence="11 12">
    <name type="scientific">Paenibacillus roseus</name>
    <dbReference type="NCBI Taxonomy" id="2798579"/>
    <lineage>
        <taxon>Bacteria</taxon>
        <taxon>Bacillati</taxon>
        <taxon>Bacillota</taxon>
        <taxon>Bacilli</taxon>
        <taxon>Bacillales</taxon>
        <taxon>Paenibacillaceae</taxon>
        <taxon>Paenibacillus</taxon>
    </lineage>
</organism>
<feature type="domain" description="Response regulatory" evidence="10">
    <location>
        <begin position="2"/>
        <end position="119"/>
    </location>
</feature>
<evidence type="ECO:0000256" key="3">
    <source>
        <dbReference type="ARBA" id="ARBA00022553"/>
    </source>
</evidence>
<dbReference type="SUPFAM" id="SSF46689">
    <property type="entry name" value="Homeodomain-like"/>
    <property type="match status" value="1"/>
</dbReference>
<keyword evidence="4" id="KW-0902">Two-component regulatory system</keyword>
<keyword evidence="7" id="KW-0804">Transcription</keyword>
<keyword evidence="12" id="KW-1185">Reference proteome</keyword>
<dbReference type="InterPro" id="IPR018060">
    <property type="entry name" value="HTH_AraC"/>
</dbReference>
<dbReference type="SUPFAM" id="SSF52172">
    <property type="entry name" value="CheY-like"/>
    <property type="match status" value="1"/>
</dbReference>
<dbReference type="PROSITE" id="PS01124">
    <property type="entry name" value="HTH_ARAC_FAMILY_2"/>
    <property type="match status" value="1"/>
</dbReference>
<dbReference type="InterPro" id="IPR041522">
    <property type="entry name" value="CdaR_GGDEF"/>
</dbReference>
<reference evidence="11" key="1">
    <citation type="submission" date="2020-12" db="EMBL/GenBank/DDBJ databases">
        <authorList>
            <person name="Huq M.A."/>
        </authorList>
    </citation>
    <scope>NUCLEOTIDE SEQUENCE</scope>
    <source>
        <strain evidence="11">MAHUQ-46</strain>
    </source>
</reference>
<dbReference type="EMBL" id="JAELUP010000089">
    <property type="protein sequence ID" value="MBJ6362677.1"/>
    <property type="molecule type" value="Genomic_DNA"/>
</dbReference>
<dbReference type="SMART" id="SM00448">
    <property type="entry name" value="REC"/>
    <property type="match status" value="1"/>
</dbReference>
<dbReference type="InterPro" id="IPR011006">
    <property type="entry name" value="CheY-like_superfamily"/>
</dbReference>
<evidence type="ECO:0000256" key="2">
    <source>
        <dbReference type="ARBA" id="ARBA00022490"/>
    </source>
</evidence>
<dbReference type="InterPro" id="IPR009057">
    <property type="entry name" value="Homeodomain-like_sf"/>
</dbReference>
<dbReference type="RefSeq" id="WP_199020221.1">
    <property type="nucleotide sequence ID" value="NZ_JAELUP010000089.1"/>
</dbReference>